<evidence type="ECO:0000313" key="1">
    <source>
        <dbReference type="EMBL" id="RHW33635.1"/>
    </source>
</evidence>
<dbReference type="Pfam" id="PF06289">
    <property type="entry name" value="FlbD"/>
    <property type="match status" value="1"/>
</dbReference>
<keyword evidence="1" id="KW-0969">Cilium</keyword>
<sequence>MITLKRLNDDEFVLNAVLIEQVQSLPDTTISLINGKKIVVKNKADDVIQKITEYYQQIGLARVQIKAGEEDE</sequence>
<keyword evidence="1" id="KW-0282">Flagellum</keyword>
<dbReference type="Proteomes" id="UP000285456">
    <property type="component" value="Unassembled WGS sequence"/>
</dbReference>
<reference evidence="1 2" key="1">
    <citation type="journal article" date="2007" name="Int. J. Syst. Evol. Microbiol.">
        <title>Oceanobacillus profundus sp. nov., isolated from a deep-sea sediment core.</title>
        <authorList>
            <person name="Kim Y.G."/>
            <person name="Choi D.H."/>
            <person name="Hyun S."/>
            <person name="Cho B.C."/>
        </authorList>
    </citation>
    <scope>NUCLEOTIDE SEQUENCE [LARGE SCALE GENOMIC DNA]</scope>
    <source>
        <strain evidence="1 2">DSM 18246</strain>
    </source>
</reference>
<dbReference type="AlphaFoldDB" id="A0A417YJZ8"/>
<gene>
    <name evidence="1" type="ORF">D1B32_06230</name>
</gene>
<accession>A0A417YJZ8</accession>
<keyword evidence="1" id="KW-0966">Cell projection</keyword>
<protein>
    <submittedName>
        <fullName evidence="1">Flagellar protein FlbD</fullName>
    </submittedName>
</protein>
<organism evidence="1 2">
    <name type="scientific">Oceanobacillus profundus</name>
    <dbReference type="NCBI Taxonomy" id="372463"/>
    <lineage>
        <taxon>Bacteria</taxon>
        <taxon>Bacillati</taxon>
        <taxon>Bacillota</taxon>
        <taxon>Bacilli</taxon>
        <taxon>Bacillales</taxon>
        <taxon>Bacillaceae</taxon>
        <taxon>Oceanobacillus</taxon>
    </lineage>
</organism>
<proteinExistence type="predicted"/>
<dbReference type="PANTHER" id="PTHR39185">
    <property type="entry name" value="SWARMING MOTILITY PROTEIN SWRD"/>
    <property type="match status" value="1"/>
</dbReference>
<dbReference type="PANTHER" id="PTHR39185:SF1">
    <property type="entry name" value="SWARMING MOTILITY PROTEIN SWRD"/>
    <property type="match status" value="1"/>
</dbReference>
<comment type="caution">
    <text evidence="1">The sequence shown here is derived from an EMBL/GenBank/DDBJ whole genome shotgun (WGS) entry which is preliminary data.</text>
</comment>
<evidence type="ECO:0000313" key="2">
    <source>
        <dbReference type="Proteomes" id="UP000285456"/>
    </source>
</evidence>
<dbReference type="InterPro" id="IPR009384">
    <property type="entry name" value="SwrD-like"/>
</dbReference>
<keyword evidence="2" id="KW-1185">Reference proteome</keyword>
<dbReference type="RefSeq" id="WP_095308642.1">
    <property type="nucleotide sequence ID" value="NZ_JAMAWL010000001.1"/>
</dbReference>
<name>A0A417YJZ8_9BACI</name>
<dbReference type="OrthoDB" id="9799862at2"/>
<dbReference type="EMBL" id="QWEH01000003">
    <property type="protein sequence ID" value="RHW33635.1"/>
    <property type="molecule type" value="Genomic_DNA"/>
</dbReference>